<feature type="compositionally biased region" description="Basic and acidic residues" evidence="1">
    <location>
        <begin position="70"/>
        <end position="80"/>
    </location>
</feature>
<protein>
    <submittedName>
        <fullName evidence="2">Uncharacterized protein</fullName>
    </submittedName>
</protein>
<evidence type="ECO:0000313" key="3">
    <source>
        <dbReference type="Proteomes" id="UP000253664"/>
    </source>
</evidence>
<evidence type="ECO:0000313" key="2">
    <source>
        <dbReference type="EMBL" id="RCI08208.1"/>
    </source>
</evidence>
<proteinExistence type="predicted"/>
<dbReference type="OrthoDB" id="5204810at2759"/>
<dbReference type="AlphaFoldDB" id="A0A367L1B2"/>
<keyword evidence="3" id="KW-1185">Reference proteome</keyword>
<organism evidence="2 3">
    <name type="scientific">Ophiocordyceps polyrhachis-furcata BCC 54312</name>
    <dbReference type="NCBI Taxonomy" id="1330021"/>
    <lineage>
        <taxon>Eukaryota</taxon>
        <taxon>Fungi</taxon>
        <taxon>Dikarya</taxon>
        <taxon>Ascomycota</taxon>
        <taxon>Pezizomycotina</taxon>
        <taxon>Sordariomycetes</taxon>
        <taxon>Hypocreomycetidae</taxon>
        <taxon>Hypocreales</taxon>
        <taxon>Ophiocordycipitaceae</taxon>
        <taxon>Ophiocordyceps</taxon>
    </lineage>
</organism>
<feature type="region of interest" description="Disordered" evidence="1">
    <location>
        <begin position="35"/>
        <end position="80"/>
    </location>
</feature>
<dbReference type="EMBL" id="LKCN02000021">
    <property type="protein sequence ID" value="RCI08208.1"/>
    <property type="molecule type" value="Genomic_DNA"/>
</dbReference>
<evidence type="ECO:0000256" key="1">
    <source>
        <dbReference type="SAM" id="MobiDB-lite"/>
    </source>
</evidence>
<reference evidence="2 3" key="1">
    <citation type="journal article" date="2015" name="BMC Genomics">
        <title>Insights from the genome of Ophiocordyceps polyrhachis-furcata to pathogenicity and host specificity in insect fungi.</title>
        <authorList>
            <person name="Wichadakul D."/>
            <person name="Kobmoo N."/>
            <person name="Ingsriswang S."/>
            <person name="Tangphatsornruang S."/>
            <person name="Chantasingh D."/>
            <person name="Luangsa-ard J.J."/>
            <person name="Eurwilaichitr L."/>
        </authorList>
    </citation>
    <scope>NUCLEOTIDE SEQUENCE [LARGE SCALE GENOMIC DNA]</scope>
    <source>
        <strain evidence="2 3">BCC 54312</strain>
    </source>
</reference>
<name>A0A367L1B2_9HYPO</name>
<accession>A0A367L1B2</accession>
<gene>
    <name evidence="2" type="ORF">L249_6345</name>
</gene>
<sequence length="80" mass="8771">MPSPQVASPIAMSSSQRSNLRILTSHDICNSLRATLSASSDDRPSTPVRRIQEDDYDVPAAPPPSPVSLRADHWHVPARR</sequence>
<comment type="caution">
    <text evidence="2">The sequence shown here is derived from an EMBL/GenBank/DDBJ whole genome shotgun (WGS) entry which is preliminary data.</text>
</comment>
<dbReference type="Proteomes" id="UP000253664">
    <property type="component" value="Unassembled WGS sequence"/>
</dbReference>